<dbReference type="Pfam" id="PF01546">
    <property type="entry name" value="Peptidase_M20"/>
    <property type="match status" value="1"/>
</dbReference>
<evidence type="ECO:0000313" key="8">
    <source>
        <dbReference type="Proteomes" id="UP000601223"/>
    </source>
</evidence>
<evidence type="ECO:0000256" key="5">
    <source>
        <dbReference type="PIRSR" id="PIRSR037238-1"/>
    </source>
</evidence>
<dbReference type="RefSeq" id="WP_239125785.1">
    <property type="nucleotide sequence ID" value="NZ_BONF01000017.1"/>
</dbReference>
<protein>
    <submittedName>
        <fullName evidence="7">Peptidase M20</fullName>
    </submittedName>
</protein>
<reference evidence="7 8" key="1">
    <citation type="submission" date="2021-01" db="EMBL/GenBank/DDBJ databases">
        <title>Whole genome shotgun sequence of Catellatospora bangladeshensis NBRC 107357.</title>
        <authorList>
            <person name="Komaki H."/>
            <person name="Tamura T."/>
        </authorList>
    </citation>
    <scope>NUCLEOTIDE SEQUENCE [LARGE SCALE GENOMIC DNA]</scope>
    <source>
        <strain evidence="7 8">NBRC 107357</strain>
    </source>
</reference>
<feature type="domain" description="Peptidase M20 dimerisation" evidence="6">
    <location>
        <begin position="190"/>
        <end position="283"/>
    </location>
</feature>
<evidence type="ECO:0000313" key="7">
    <source>
        <dbReference type="EMBL" id="GIF81936.1"/>
    </source>
</evidence>
<gene>
    <name evidence="7" type="ORF">Cba03nite_32850</name>
</gene>
<organism evidence="7 8">
    <name type="scientific">Catellatospora bangladeshensis</name>
    <dbReference type="NCBI Taxonomy" id="310355"/>
    <lineage>
        <taxon>Bacteria</taxon>
        <taxon>Bacillati</taxon>
        <taxon>Actinomycetota</taxon>
        <taxon>Actinomycetes</taxon>
        <taxon>Micromonosporales</taxon>
        <taxon>Micromonosporaceae</taxon>
        <taxon>Catellatospora</taxon>
    </lineage>
</organism>
<evidence type="ECO:0000256" key="1">
    <source>
        <dbReference type="ARBA" id="ARBA00001947"/>
    </source>
</evidence>
<feature type="active site" evidence="5">
    <location>
        <position position="91"/>
    </location>
</feature>
<dbReference type="Gene3D" id="3.40.630.10">
    <property type="entry name" value="Zn peptidases"/>
    <property type="match status" value="1"/>
</dbReference>
<evidence type="ECO:0000256" key="4">
    <source>
        <dbReference type="ARBA" id="ARBA00022833"/>
    </source>
</evidence>
<dbReference type="Pfam" id="PF07687">
    <property type="entry name" value="M20_dimer"/>
    <property type="match status" value="1"/>
</dbReference>
<proteinExistence type="predicted"/>
<dbReference type="PIRSF" id="PIRSF037238">
    <property type="entry name" value="Carboxypeptidase_G2"/>
    <property type="match status" value="1"/>
</dbReference>
<dbReference type="GO" id="GO:0046872">
    <property type="term" value="F:metal ion binding"/>
    <property type="evidence" value="ECO:0007669"/>
    <property type="project" value="UniProtKB-KW"/>
</dbReference>
<comment type="cofactor">
    <cofactor evidence="1">
        <name>Zn(2+)</name>
        <dbReference type="ChEBI" id="CHEBI:29105"/>
    </cofactor>
</comment>
<feature type="active site" description="Proton acceptor" evidence="5">
    <location>
        <position position="154"/>
    </location>
</feature>
<evidence type="ECO:0000259" key="6">
    <source>
        <dbReference type="Pfam" id="PF07687"/>
    </source>
</evidence>
<dbReference type="InterPro" id="IPR001261">
    <property type="entry name" value="ArgE/DapE_CS"/>
</dbReference>
<dbReference type="PROSITE" id="PS00758">
    <property type="entry name" value="ARGE_DAPE_CPG2_1"/>
    <property type="match status" value="1"/>
</dbReference>
<dbReference type="InterPro" id="IPR017150">
    <property type="entry name" value="Pept_M20_glutamate_carboxypep"/>
</dbReference>
<evidence type="ECO:0000256" key="2">
    <source>
        <dbReference type="ARBA" id="ARBA00022723"/>
    </source>
</evidence>
<keyword evidence="3" id="KW-0378">Hydrolase</keyword>
<evidence type="ECO:0000256" key="3">
    <source>
        <dbReference type="ARBA" id="ARBA00022801"/>
    </source>
</evidence>
<dbReference type="Proteomes" id="UP000601223">
    <property type="component" value="Unassembled WGS sequence"/>
</dbReference>
<dbReference type="InterPro" id="IPR036264">
    <property type="entry name" value="Bact_exopeptidase_dim_dom"/>
</dbReference>
<dbReference type="AlphaFoldDB" id="A0A8J3JCQ8"/>
<dbReference type="SUPFAM" id="SSF55031">
    <property type="entry name" value="Bacterial exopeptidase dimerisation domain"/>
    <property type="match status" value="1"/>
</dbReference>
<accession>A0A8J3JCQ8</accession>
<dbReference type="EMBL" id="BONF01000017">
    <property type="protein sequence ID" value="GIF81936.1"/>
    <property type="molecule type" value="Genomic_DNA"/>
</dbReference>
<dbReference type="PANTHER" id="PTHR43808">
    <property type="entry name" value="ACETYLORNITHINE DEACETYLASE"/>
    <property type="match status" value="1"/>
</dbReference>
<keyword evidence="2" id="KW-0479">Metal-binding</keyword>
<dbReference type="SUPFAM" id="SSF53187">
    <property type="entry name" value="Zn-dependent exopeptidases"/>
    <property type="match status" value="1"/>
</dbReference>
<keyword evidence="8" id="KW-1185">Reference proteome</keyword>
<name>A0A8J3JCQ8_9ACTN</name>
<dbReference type="InterPro" id="IPR050072">
    <property type="entry name" value="Peptidase_M20A"/>
</dbReference>
<sequence>MNAAALRAAAATRYPAFLARLSELVEIDSGSRQVDGLRKVAARLAGYAAEAGAQVRTTAISDEDGCALGDAVIARISGSGTRRILLAAHLDTVFPPGTAQARPLTVDGAAGRAYGPGVCDDKGGLLAGLAAVEVLTSLGAGRFGELVLVATPDEEIGSVGSRPLLAELAATADAILCLECARDNGDLVSARKGVADVEIDLHGRAAHAGIEPERGANAALAAARLTVALQSIDGVNVGVLQAGTRPNVVADRARLVVDVRAAEPAAYEAALADITRLAGTPLVDGVSATIRVVAPTPPWSGGEGTGWLLRAAEQVGAELGLTVTHAATGGCADANLLAASGVPVLDGLGPVGGGDHGPDEWLDLQSVVPRVALLAGLIDRISQPALIDAENDATRRTAYVPSHPPTQ</sequence>
<dbReference type="InterPro" id="IPR002933">
    <property type="entry name" value="Peptidase_M20"/>
</dbReference>
<keyword evidence="4" id="KW-0862">Zinc</keyword>
<dbReference type="Gene3D" id="3.30.70.360">
    <property type="match status" value="1"/>
</dbReference>
<dbReference type="InterPro" id="IPR011650">
    <property type="entry name" value="Peptidase_M20_dimer"/>
</dbReference>
<comment type="caution">
    <text evidence="7">The sequence shown here is derived from an EMBL/GenBank/DDBJ whole genome shotgun (WGS) entry which is preliminary data.</text>
</comment>
<dbReference type="PANTHER" id="PTHR43808:SF9">
    <property type="entry name" value="BLL0789 PROTEIN"/>
    <property type="match status" value="1"/>
</dbReference>
<dbReference type="GO" id="GO:0016787">
    <property type="term" value="F:hydrolase activity"/>
    <property type="evidence" value="ECO:0007669"/>
    <property type="project" value="UniProtKB-KW"/>
</dbReference>